<organism evidence="2 3">
    <name type="scientific">Acetobacterium wieringae</name>
    <dbReference type="NCBI Taxonomy" id="52694"/>
    <lineage>
        <taxon>Bacteria</taxon>
        <taxon>Bacillati</taxon>
        <taxon>Bacillota</taxon>
        <taxon>Clostridia</taxon>
        <taxon>Eubacteriales</taxon>
        <taxon>Eubacteriaceae</taxon>
        <taxon>Acetobacterium</taxon>
    </lineage>
</organism>
<protein>
    <recommendedName>
        <fullName evidence="4">DUF3810 domain-containing protein</fullName>
    </recommendedName>
</protein>
<accession>A0A1F2PFH3</accession>
<dbReference type="Proteomes" id="UP000176244">
    <property type="component" value="Unassembled WGS sequence"/>
</dbReference>
<dbReference type="STRING" id="52694.ACWI_30470"/>
<keyword evidence="1" id="KW-0812">Transmembrane</keyword>
<feature type="transmembrane region" description="Helical" evidence="1">
    <location>
        <begin position="61"/>
        <end position="79"/>
    </location>
</feature>
<dbReference type="RefSeq" id="WP_070372303.1">
    <property type="nucleotide sequence ID" value="NZ_LKEU01000039.1"/>
</dbReference>
<evidence type="ECO:0000313" key="2">
    <source>
        <dbReference type="EMBL" id="OFV69592.1"/>
    </source>
</evidence>
<dbReference type="Pfam" id="PF12725">
    <property type="entry name" value="DUF3810"/>
    <property type="match status" value="1"/>
</dbReference>
<evidence type="ECO:0008006" key="4">
    <source>
        <dbReference type="Google" id="ProtNLM"/>
    </source>
</evidence>
<dbReference type="AlphaFoldDB" id="A0A1F2PFH3"/>
<evidence type="ECO:0000313" key="3">
    <source>
        <dbReference type="Proteomes" id="UP000176244"/>
    </source>
</evidence>
<name>A0A1F2PFH3_9FIRM</name>
<evidence type="ECO:0000256" key="1">
    <source>
        <dbReference type="SAM" id="Phobius"/>
    </source>
</evidence>
<dbReference type="InterPro" id="IPR024294">
    <property type="entry name" value="DUF3810"/>
</dbReference>
<keyword evidence="1" id="KW-0472">Membrane</keyword>
<proteinExistence type="predicted"/>
<comment type="caution">
    <text evidence="2">The sequence shown here is derived from an EMBL/GenBank/DDBJ whole genome shotgun (WGS) entry which is preliminary data.</text>
</comment>
<keyword evidence="1" id="KW-1133">Transmembrane helix</keyword>
<reference evidence="2 3" key="1">
    <citation type="submission" date="2015-09" db="EMBL/GenBank/DDBJ databases">
        <title>Genome sequence of Acetobacterium wieringae DSM 1911.</title>
        <authorList>
            <person name="Poehlein A."/>
            <person name="Bengelsdorf F.R."/>
            <person name="Schiel-Bengelsdorf B."/>
            <person name="Duerre P."/>
            <person name="Daniel R."/>
        </authorList>
    </citation>
    <scope>NUCLEOTIDE SEQUENCE [LARGE SCALE GENOMIC DNA]</scope>
    <source>
        <strain evidence="2 3">DSM 1911</strain>
    </source>
</reference>
<sequence>MKKFLSLRWLVILPGVVAYLLNQYAQYHPNWAEQYSRTAYPIVSNAVGFLPSLVKFSVSEWLAVAVLLFLPVYLGYYLHQVIISKGDRGMAVYRASLGIVAMASVIYFCFTLLGGLNYYRDSFLAYTPYHEETYSEEELVKLCQSLADEMGQTREKIDENHDLMLNAPDDFFYYAQQSVLSMQLLAKQYPILERSLYSTPKPVVMSKLMSRAGIMGIFIPFTLESDINADLPVSMIPATMTHELAHQCGFMYEDEANFISYLACRQQDDPMIRYSGLFQAFDYSISALAKVDEQKALAIISSLPEQVRQDMIERDQYWSKYEGIVSDVSNNVNDAYLKANNQTDGVSSYHKMVNLLLAEQRYKWVNDYDPSPDIL</sequence>
<dbReference type="OrthoDB" id="1048788at2"/>
<feature type="transmembrane region" description="Helical" evidence="1">
    <location>
        <begin position="91"/>
        <end position="119"/>
    </location>
</feature>
<gene>
    <name evidence="2" type="ORF">ACWI_30470</name>
</gene>
<dbReference type="EMBL" id="LKEU01000039">
    <property type="protein sequence ID" value="OFV69592.1"/>
    <property type="molecule type" value="Genomic_DNA"/>
</dbReference>